<dbReference type="FunFam" id="3.40.50.300:FF:000692">
    <property type="entry name" value="Guanine nucleotide-binding protein subunit alpha"/>
    <property type="match status" value="1"/>
</dbReference>
<dbReference type="InterPro" id="IPR027417">
    <property type="entry name" value="P-loop_NTPase"/>
</dbReference>
<dbReference type="GO" id="GO:0007186">
    <property type="term" value="P:G protein-coupled receptor signaling pathway"/>
    <property type="evidence" value="ECO:0007669"/>
    <property type="project" value="InterPro"/>
</dbReference>
<evidence type="ECO:0000313" key="14">
    <source>
        <dbReference type="EMBL" id="GMN37501.1"/>
    </source>
</evidence>
<dbReference type="EMBL" id="BTGU01000007">
    <property type="protein sequence ID" value="GMN37501.1"/>
    <property type="molecule type" value="Genomic_DNA"/>
</dbReference>
<dbReference type="InterPro" id="IPR011025">
    <property type="entry name" value="GproteinA_insert"/>
</dbReference>
<dbReference type="Gene3D" id="1.10.400.10">
    <property type="entry name" value="GI Alpha 1, domain 2-like"/>
    <property type="match status" value="1"/>
</dbReference>
<gene>
    <name evidence="14" type="ORF">TIFTF001_006863</name>
</gene>
<accession>A0AA88A553</accession>
<evidence type="ECO:0000256" key="5">
    <source>
        <dbReference type="ARBA" id="ARBA00022833"/>
    </source>
</evidence>
<dbReference type="PRINTS" id="PR00318">
    <property type="entry name" value="GPROTEINA"/>
</dbReference>
<feature type="region of interest" description="Disordered" evidence="13">
    <location>
        <begin position="100"/>
        <end position="205"/>
    </location>
</feature>
<comment type="subcellular location">
    <subcellularLocation>
        <location evidence="1">Nucleus</location>
    </subcellularLocation>
</comment>
<keyword evidence="6" id="KW-0106">Calcium</keyword>
<keyword evidence="15" id="KW-1185">Reference proteome</keyword>
<keyword evidence="12" id="KW-0460">Magnesium</keyword>
<feature type="binding site" evidence="12">
    <location>
        <position position="500"/>
    </location>
    <ligand>
        <name>Mg(2+)</name>
        <dbReference type="ChEBI" id="CHEBI:18420"/>
    </ligand>
</feature>
<keyword evidence="4" id="KW-0863">Zinc-finger</keyword>
<dbReference type="GO" id="GO:0008270">
    <property type="term" value="F:zinc ion binding"/>
    <property type="evidence" value="ECO:0007669"/>
    <property type="project" value="UniProtKB-KW"/>
</dbReference>
<evidence type="ECO:0000256" key="9">
    <source>
        <dbReference type="ARBA" id="ARBA00023242"/>
    </source>
</evidence>
<feature type="compositionally biased region" description="Acidic residues" evidence="13">
    <location>
        <begin position="160"/>
        <end position="171"/>
    </location>
</feature>
<evidence type="ECO:0000256" key="12">
    <source>
        <dbReference type="PIRSR" id="PIRSR601019-2"/>
    </source>
</evidence>
<proteinExistence type="inferred from homology"/>
<evidence type="ECO:0000256" key="10">
    <source>
        <dbReference type="ARBA" id="ARBA00060880"/>
    </source>
</evidence>
<comment type="caution">
    <text evidence="14">The sequence shown here is derived from an EMBL/GenBank/DDBJ whole genome shotgun (WGS) entry which is preliminary data.</text>
</comment>
<dbReference type="SUPFAM" id="SSF47895">
    <property type="entry name" value="Transducin (alpha subunit), insertion domain"/>
    <property type="match status" value="1"/>
</dbReference>
<evidence type="ECO:0000256" key="2">
    <source>
        <dbReference type="ARBA" id="ARBA00022723"/>
    </source>
</evidence>
<dbReference type="SUPFAM" id="SSF52540">
    <property type="entry name" value="P-loop containing nucleoside triphosphate hydrolases"/>
    <property type="match status" value="1"/>
</dbReference>
<dbReference type="Gene3D" id="3.40.50.300">
    <property type="entry name" value="P-loop containing nucleotide triphosphate hydrolases"/>
    <property type="match status" value="1"/>
</dbReference>
<dbReference type="PROSITE" id="PS51882">
    <property type="entry name" value="G_ALPHA"/>
    <property type="match status" value="1"/>
</dbReference>
<sequence length="898" mass="101215">MAGILRKLRPSKTPKAVVVAVVEEDVDEVLNMEYSIALEYTGPPITYTIPHASPVDFHHIPTSTAAVAVSSSLLRTLPVPVIAPIVKTRKPEIQPEFVTAAAEEEEGEARSKSASSSEIVELPGDGNYMNPRNWESAEEESGLSSRSLSSEVFSPKREADADDEEKAEEEEVERRNGGEIPPRHGRKPSVTFRDPDSKDVVEEDAWSDSIDADALEERDRPPRAVRTGKKGSCYRCHAGNRFTDREICIVCGAKYCFNCVLRAMGSMPEGRKCVGCIGYRIDESRRCKLGKCSRLLKRLLTELEVEQIMKAEIVCKSNQLPANLVFVNGEPLSQEELVRLQSCSNPPKKLKPGSYWYDNVSGFWGKEGRVYSQIISPQLNVGGNLSRNASSGNTNILINNREITRKELWILKFAGVPCEGNLHYWVNRDGSYQEEGMNNVKGKIWEKATVKIACALWSLPIPSDASNPSPDEGDRMIPSQHEEKRLNKFLLVGADQSGTSTIFKQAKILYNVPFTEEERNNIALMIQSKLYGYFAILLEGREKFEEESLIQTQKRPLYDQPGPSANAEQIDRTTIYSIGPRLKAFSDWLLKIMASGNLESIFPAATREYVQFVEDLWNDAAIQATYNRRNELEMLPRAATYFLNRAIEISRTDYEPSDTDILYAEGISSSNSVASVEFLCPKLERDSIVDSPIRRDPKIRCQLIRVHSSSLGENCKWLQMFEDVDMVLFCVALSEYDEGYLDGNGVVVNKMMASKQLFERIVTHPSFEKKNFLLIFNKFDLLEEKIDRVPLSRCEWFPDFCPVASHNPTTSSNNSSNNLNNPTLAHRAFQYIAVKFKRLFHSLTDRKLFVSLINGLESDTVDEALRYAGEILKWVEEKPKFIPDQQISSTSIEASYSS</sequence>
<dbReference type="GO" id="GO:0003924">
    <property type="term" value="F:GTPase activity"/>
    <property type="evidence" value="ECO:0007669"/>
    <property type="project" value="InterPro"/>
</dbReference>
<dbReference type="InterPro" id="IPR001019">
    <property type="entry name" value="Gprotein_alpha_su"/>
</dbReference>
<dbReference type="InterPro" id="IPR053057">
    <property type="entry name" value="XLG_GTP-binding"/>
</dbReference>
<reference evidence="14" key="1">
    <citation type="submission" date="2023-07" db="EMBL/GenBank/DDBJ databases">
        <title>draft genome sequence of fig (Ficus carica).</title>
        <authorList>
            <person name="Takahashi T."/>
            <person name="Nishimura K."/>
        </authorList>
    </citation>
    <scope>NUCLEOTIDE SEQUENCE</scope>
</reference>
<evidence type="ECO:0000256" key="7">
    <source>
        <dbReference type="ARBA" id="ARBA00023134"/>
    </source>
</evidence>
<keyword evidence="7 11" id="KW-0342">GTP-binding</keyword>
<dbReference type="Proteomes" id="UP001187192">
    <property type="component" value="Unassembled WGS sequence"/>
</dbReference>
<evidence type="ECO:0000256" key="3">
    <source>
        <dbReference type="ARBA" id="ARBA00022741"/>
    </source>
</evidence>
<feature type="binding site" evidence="11">
    <location>
        <begin position="777"/>
        <end position="780"/>
    </location>
    <ligand>
        <name>GTP</name>
        <dbReference type="ChEBI" id="CHEBI:37565"/>
    </ligand>
</feature>
<feature type="binding site" evidence="12">
    <location>
        <position position="670"/>
    </location>
    <ligand>
        <name>Mg(2+)</name>
        <dbReference type="ChEBI" id="CHEBI:18420"/>
    </ligand>
</feature>
<evidence type="ECO:0000313" key="15">
    <source>
        <dbReference type="Proteomes" id="UP001187192"/>
    </source>
</evidence>
<evidence type="ECO:0000256" key="13">
    <source>
        <dbReference type="SAM" id="MobiDB-lite"/>
    </source>
</evidence>
<feature type="compositionally biased region" description="Low complexity" evidence="13">
    <location>
        <begin position="142"/>
        <end position="153"/>
    </location>
</feature>
<organism evidence="14 15">
    <name type="scientific">Ficus carica</name>
    <name type="common">Common fig</name>
    <dbReference type="NCBI Taxonomy" id="3494"/>
    <lineage>
        <taxon>Eukaryota</taxon>
        <taxon>Viridiplantae</taxon>
        <taxon>Streptophyta</taxon>
        <taxon>Embryophyta</taxon>
        <taxon>Tracheophyta</taxon>
        <taxon>Spermatophyta</taxon>
        <taxon>Magnoliopsida</taxon>
        <taxon>eudicotyledons</taxon>
        <taxon>Gunneridae</taxon>
        <taxon>Pentapetalae</taxon>
        <taxon>rosids</taxon>
        <taxon>fabids</taxon>
        <taxon>Rosales</taxon>
        <taxon>Moraceae</taxon>
        <taxon>Ficeae</taxon>
        <taxon>Ficus</taxon>
    </lineage>
</organism>
<name>A0AA88A553_FICCA</name>
<dbReference type="SMART" id="SM00275">
    <property type="entry name" value="G_alpha"/>
    <property type="match status" value="1"/>
</dbReference>
<evidence type="ECO:0000256" key="4">
    <source>
        <dbReference type="ARBA" id="ARBA00022771"/>
    </source>
</evidence>
<evidence type="ECO:0000256" key="8">
    <source>
        <dbReference type="ARBA" id="ARBA00023224"/>
    </source>
</evidence>
<protein>
    <submittedName>
        <fullName evidence="14">Uncharacterized protein</fullName>
    </submittedName>
</protein>
<keyword evidence="2 12" id="KW-0479">Metal-binding</keyword>
<dbReference type="CDD" id="cd00066">
    <property type="entry name" value="G-alpha"/>
    <property type="match status" value="1"/>
</dbReference>
<dbReference type="PANTHER" id="PTHR36486">
    <property type="entry name" value="OS01G0977800 PROTEIN"/>
    <property type="match status" value="1"/>
</dbReference>
<keyword evidence="5" id="KW-0862">Zinc</keyword>
<dbReference type="FunFam" id="1.10.400.10:FF:000005">
    <property type="entry name" value="Extra-large guanine nucleotide-binding protein 3"/>
    <property type="match status" value="1"/>
</dbReference>
<dbReference type="AlphaFoldDB" id="A0AA88A553"/>
<dbReference type="GO" id="GO:0005634">
    <property type="term" value="C:nucleus"/>
    <property type="evidence" value="ECO:0007669"/>
    <property type="project" value="UniProtKB-SubCell"/>
</dbReference>
<dbReference type="GO" id="GO:0031683">
    <property type="term" value="F:G-protein beta/gamma-subunit complex binding"/>
    <property type="evidence" value="ECO:0007669"/>
    <property type="project" value="InterPro"/>
</dbReference>
<evidence type="ECO:0000256" key="11">
    <source>
        <dbReference type="PIRSR" id="PIRSR601019-1"/>
    </source>
</evidence>
<dbReference type="GO" id="GO:0005525">
    <property type="term" value="F:GTP binding"/>
    <property type="evidence" value="ECO:0007669"/>
    <property type="project" value="UniProtKB-KW"/>
</dbReference>
<keyword evidence="3 11" id="KW-0547">Nucleotide-binding</keyword>
<evidence type="ECO:0000256" key="6">
    <source>
        <dbReference type="ARBA" id="ARBA00022837"/>
    </source>
</evidence>
<dbReference type="Pfam" id="PF00503">
    <property type="entry name" value="G-alpha"/>
    <property type="match status" value="1"/>
</dbReference>
<keyword evidence="8" id="KW-0807">Transducer</keyword>
<keyword evidence="9" id="KW-0539">Nucleus</keyword>
<dbReference type="PANTHER" id="PTHR36486:SF4">
    <property type="entry name" value="PH DOMAIN-CONTAINING PROTEIN"/>
    <property type="match status" value="1"/>
</dbReference>
<comment type="similarity">
    <text evidence="10">Belongs to the G-alpha family. XLG subfamily.</text>
</comment>
<evidence type="ECO:0000256" key="1">
    <source>
        <dbReference type="ARBA" id="ARBA00004123"/>
    </source>
</evidence>